<organism evidence="3 4">
    <name type="scientific">Mycena alexandri</name>
    <dbReference type="NCBI Taxonomy" id="1745969"/>
    <lineage>
        <taxon>Eukaryota</taxon>
        <taxon>Fungi</taxon>
        <taxon>Dikarya</taxon>
        <taxon>Basidiomycota</taxon>
        <taxon>Agaricomycotina</taxon>
        <taxon>Agaricomycetes</taxon>
        <taxon>Agaricomycetidae</taxon>
        <taxon>Agaricales</taxon>
        <taxon>Marasmiineae</taxon>
        <taxon>Mycenaceae</taxon>
        <taxon>Mycena</taxon>
    </lineage>
</organism>
<dbReference type="EMBL" id="JARJCM010000012">
    <property type="protein sequence ID" value="KAJ7042700.1"/>
    <property type="molecule type" value="Genomic_DNA"/>
</dbReference>
<comment type="caution">
    <text evidence="3">The sequence shown here is derived from an EMBL/GenBank/DDBJ whole genome shotgun (WGS) entry which is preliminary data.</text>
</comment>
<evidence type="ECO:0000313" key="3">
    <source>
        <dbReference type="EMBL" id="KAJ7042700.1"/>
    </source>
</evidence>
<feature type="transmembrane region" description="Helical" evidence="2">
    <location>
        <begin position="270"/>
        <end position="289"/>
    </location>
</feature>
<keyword evidence="2" id="KW-0812">Transmembrane</keyword>
<feature type="region of interest" description="Disordered" evidence="1">
    <location>
        <begin position="302"/>
        <end position="342"/>
    </location>
</feature>
<keyword evidence="2" id="KW-1133">Transmembrane helix</keyword>
<feature type="transmembrane region" description="Helical" evidence="2">
    <location>
        <begin position="156"/>
        <end position="177"/>
    </location>
</feature>
<reference evidence="3" key="1">
    <citation type="submission" date="2023-03" db="EMBL/GenBank/DDBJ databases">
        <title>Massive genome expansion in bonnet fungi (Mycena s.s.) driven by repeated elements and novel gene families across ecological guilds.</title>
        <authorList>
            <consortium name="Lawrence Berkeley National Laboratory"/>
            <person name="Harder C.B."/>
            <person name="Miyauchi S."/>
            <person name="Viragh M."/>
            <person name="Kuo A."/>
            <person name="Thoen E."/>
            <person name="Andreopoulos B."/>
            <person name="Lu D."/>
            <person name="Skrede I."/>
            <person name="Drula E."/>
            <person name="Henrissat B."/>
            <person name="Morin E."/>
            <person name="Kohler A."/>
            <person name="Barry K."/>
            <person name="LaButti K."/>
            <person name="Morin E."/>
            <person name="Salamov A."/>
            <person name="Lipzen A."/>
            <person name="Mereny Z."/>
            <person name="Hegedus B."/>
            <person name="Baldrian P."/>
            <person name="Stursova M."/>
            <person name="Weitz H."/>
            <person name="Taylor A."/>
            <person name="Grigoriev I.V."/>
            <person name="Nagy L.G."/>
            <person name="Martin F."/>
            <person name="Kauserud H."/>
        </authorList>
    </citation>
    <scope>NUCLEOTIDE SEQUENCE</scope>
    <source>
        <strain evidence="3">CBHHK200</strain>
    </source>
</reference>
<keyword evidence="4" id="KW-1185">Reference proteome</keyword>
<gene>
    <name evidence="3" type="ORF">C8F04DRAFT_86610</name>
</gene>
<dbReference type="AlphaFoldDB" id="A0AAD6TCV0"/>
<feature type="transmembrane region" description="Helical" evidence="2">
    <location>
        <begin position="189"/>
        <end position="211"/>
    </location>
</feature>
<keyword evidence="2" id="KW-0472">Membrane</keyword>
<feature type="transmembrane region" description="Helical" evidence="2">
    <location>
        <begin position="82"/>
        <end position="106"/>
    </location>
</feature>
<feature type="transmembrane region" description="Helical" evidence="2">
    <location>
        <begin position="17"/>
        <end position="36"/>
    </location>
</feature>
<protein>
    <recommendedName>
        <fullName evidence="5">Proteophosphoglycan ppg4</fullName>
    </recommendedName>
</protein>
<evidence type="ECO:0000256" key="2">
    <source>
        <dbReference type="SAM" id="Phobius"/>
    </source>
</evidence>
<proteinExistence type="predicted"/>
<sequence>MSSPALVGGISLRAYDLPAASVFAAAYGLLVPLLVFRIAQRRSRTSALFNIISFAIERVVVFSLRASVAAQPKPESLGLSEYMQATFALGFLGLAHINGVLIRWVLIDSTTASESSMDPALVSSPGSLWKSSPLPQSSASADDPKRRFWFRRWHEGLLLLYFSAMVPAIVATAHIYAANNSTPNRRDQALRYASSAIGLVLVLSQAAMLLWARYNVPRVNQRAIQFLLGPTILLIIPPIYRLVVMRSTTSNLATPDHQALNTGADKATFYVFHLLPEWIVVAMFCSINLREICQVGFKGDSKWRDETPEEKTKRERKEQERAMKKAERLELKSARSSGTNLA</sequence>
<evidence type="ECO:0000313" key="4">
    <source>
        <dbReference type="Proteomes" id="UP001218188"/>
    </source>
</evidence>
<feature type="compositionally biased region" description="Basic and acidic residues" evidence="1">
    <location>
        <begin position="302"/>
        <end position="333"/>
    </location>
</feature>
<evidence type="ECO:0008006" key="5">
    <source>
        <dbReference type="Google" id="ProtNLM"/>
    </source>
</evidence>
<name>A0AAD6TCV0_9AGAR</name>
<evidence type="ECO:0000256" key="1">
    <source>
        <dbReference type="SAM" id="MobiDB-lite"/>
    </source>
</evidence>
<dbReference type="Proteomes" id="UP001218188">
    <property type="component" value="Unassembled WGS sequence"/>
</dbReference>
<accession>A0AAD6TCV0</accession>
<feature type="transmembrane region" description="Helical" evidence="2">
    <location>
        <begin position="48"/>
        <end position="70"/>
    </location>
</feature>
<feature type="transmembrane region" description="Helical" evidence="2">
    <location>
        <begin position="223"/>
        <end position="240"/>
    </location>
</feature>